<evidence type="ECO:0000256" key="2">
    <source>
        <dbReference type="SAM" id="SignalP"/>
    </source>
</evidence>
<accession>R9PL89</accession>
<dbReference type="GO" id="GO:0008843">
    <property type="term" value="F:endochitinase activity"/>
    <property type="evidence" value="ECO:0007669"/>
    <property type="project" value="UniProtKB-EC"/>
</dbReference>
<keyword evidence="2" id="KW-0732">Signal</keyword>
<proteinExistence type="predicted"/>
<dbReference type="InterPro" id="IPR008979">
    <property type="entry name" value="Galactose-bd-like_sf"/>
</dbReference>
<name>R9PL89_AGAAL</name>
<dbReference type="Pfam" id="PF02018">
    <property type="entry name" value="CBM_4_9"/>
    <property type="match status" value="1"/>
</dbReference>
<gene>
    <name evidence="4" type="ORF">AALB_2229</name>
</gene>
<dbReference type="STRING" id="1331007.AALB_2229"/>
<dbReference type="OrthoDB" id="9833288at2"/>
<keyword evidence="4" id="KW-0326">Glycosidase</keyword>
<protein>
    <submittedName>
        <fullName evidence="4">Chitinase</fullName>
        <ecNumber evidence="4">3.2.1.14</ecNumber>
    </submittedName>
</protein>
<evidence type="ECO:0000313" key="4">
    <source>
        <dbReference type="EMBL" id="GAD02149.1"/>
    </source>
</evidence>
<dbReference type="EC" id="3.2.1.14" evidence="4"/>
<keyword evidence="5" id="KW-1185">Reference proteome</keyword>
<dbReference type="InterPro" id="IPR003305">
    <property type="entry name" value="CenC_carb-bd"/>
</dbReference>
<evidence type="ECO:0000256" key="1">
    <source>
        <dbReference type="ARBA" id="ARBA00022801"/>
    </source>
</evidence>
<dbReference type="Gene3D" id="2.60.120.260">
    <property type="entry name" value="Galactose-binding domain-like"/>
    <property type="match status" value="1"/>
</dbReference>
<comment type="caution">
    <text evidence="4">The sequence shown here is derived from an EMBL/GenBank/DDBJ whole genome shotgun (WGS) entry which is preliminary data.</text>
</comment>
<feature type="signal peptide" evidence="2">
    <location>
        <begin position="1"/>
        <end position="22"/>
    </location>
</feature>
<feature type="chain" id="PRO_5004487986" evidence="2">
    <location>
        <begin position="23"/>
        <end position="169"/>
    </location>
</feature>
<feature type="domain" description="CBM-cenC" evidence="3">
    <location>
        <begin position="52"/>
        <end position="150"/>
    </location>
</feature>
<dbReference type="AlphaFoldDB" id="R9PL89"/>
<keyword evidence="1 4" id="KW-0378">Hydrolase</keyword>
<reference evidence="4" key="1">
    <citation type="journal article" date="2013" name="Genome Announc.">
        <title>Draft Genome Sequence of Agarivorans albus Strain MKT 106T, an Agarolytic Marine Bacterium.</title>
        <authorList>
            <person name="Yasuike M."/>
            <person name="Nakamura Y."/>
            <person name="Kai W."/>
            <person name="Fujiwara A."/>
            <person name="Fukui Y."/>
            <person name="Satomi M."/>
            <person name="Sano M."/>
        </authorList>
    </citation>
    <scope>NUCLEOTIDE SEQUENCE [LARGE SCALE GENOMIC DNA]</scope>
</reference>
<dbReference type="RefSeq" id="WP_016401917.1">
    <property type="nucleotide sequence ID" value="NZ_BARX01000014.1"/>
</dbReference>
<organism evidence="4 5">
    <name type="scientific">Agarivorans albus MKT 106</name>
    <dbReference type="NCBI Taxonomy" id="1331007"/>
    <lineage>
        <taxon>Bacteria</taxon>
        <taxon>Pseudomonadati</taxon>
        <taxon>Pseudomonadota</taxon>
        <taxon>Gammaproteobacteria</taxon>
        <taxon>Alteromonadales</taxon>
        <taxon>Alteromonadaceae</taxon>
        <taxon>Agarivorans</taxon>
    </lineage>
</organism>
<dbReference type="Proteomes" id="UP000014461">
    <property type="component" value="Unassembled WGS sequence"/>
</dbReference>
<dbReference type="SUPFAM" id="SSF49785">
    <property type="entry name" value="Galactose-binding domain-like"/>
    <property type="match status" value="1"/>
</dbReference>
<dbReference type="EMBL" id="BARX01000014">
    <property type="protein sequence ID" value="GAD02149.1"/>
    <property type="molecule type" value="Genomic_DNA"/>
</dbReference>
<sequence>MNFLKPFILAFGLVTVATSGYAASLDIALDGGKRWEPVNAGTDGWGDGSGRFNFSGNSVTITIEDKASNPWQIQLKRPRVNLTKGQVYQIVAEVSASKQSPLTIMLQKDSGDYATYFAEDVAVNNTPKQIDISFTADHSDPKTAFAFFVGGAEPGVSYTFKNIRLTSVN</sequence>
<evidence type="ECO:0000259" key="3">
    <source>
        <dbReference type="Pfam" id="PF02018"/>
    </source>
</evidence>
<evidence type="ECO:0000313" key="5">
    <source>
        <dbReference type="Proteomes" id="UP000014461"/>
    </source>
</evidence>